<reference evidence="2 3" key="1">
    <citation type="submission" date="2016-10" db="EMBL/GenBank/DDBJ databases">
        <authorList>
            <person name="de Groot N.N."/>
        </authorList>
    </citation>
    <scope>NUCLEOTIDE SEQUENCE [LARGE SCALE GENOMIC DNA]</scope>
    <source>
        <strain evidence="2 3">HLD2</strain>
    </source>
</reference>
<accession>A0A1G5QWR3</accession>
<dbReference type="InterPro" id="IPR035923">
    <property type="entry name" value="TT1751-like_sf"/>
</dbReference>
<dbReference type="RefSeq" id="WP_092998687.1">
    <property type="nucleotide sequence ID" value="NZ_FMWD01000011.1"/>
</dbReference>
<dbReference type="Pfam" id="PF03625">
    <property type="entry name" value="DUF302"/>
    <property type="match status" value="1"/>
</dbReference>
<dbReference type="InterPro" id="IPR005180">
    <property type="entry name" value="DUF302"/>
</dbReference>
<dbReference type="SUPFAM" id="SSF103247">
    <property type="entry name" value="TT1751-like"/>
    <property type="match status" value="1"/>
</dbReference>
<evidence type="ECO:0000313" key="3">
    <source>
        <dbReference type="Proteomes" id="UP000199648"/>
    </source>
</evidence>
<dbReference type="Proteomes" id="UP000199648">
    <property type="component" value="Unassembled WGS sequence"/>
</dbReference>
<dbReference type="OrthoDB" id="8561404at2"/>
<sequence length="151" mass="16928">MNRYTASLLLLLGLFLAGVVNAQPLLMVRAQQSFPETMLALQGVISDHGYRVSRVQRVDIGLTASGYATDKYRIVFYGKPEQVRSLTAKYPQLIPYLPQKITIFAEEGDTLVTTVDPSFYRKLVADPEAHAIFKQWRSDVESMLDEISGAE</sequence>
<gene>
    <name evidence="2" type="ORF">SAMN03097708_02947</name>
</gene>
<feature type="domain" description="DUF302" evidence="1">
    <location>
        <begin position="69"/>
        <end position="117"/>
    </location>
</feature>
<organism evidence="2 3">
    <name type="scientific">Thiohalomonas denitrificans</name>
    <dbReference type="NCBI Taxonomy" id="415747"/>
    <lineage>
        <taxon>Bacteria</taxon>
        <taxon>Pseudomonadati</taxon>
        <taxon>Pseudomonadota</taxon>
        <taxon>Gammaproteobacteria</taxon>
        <taxon>Thiohalomonadales</taxon>
        <taxon>Thiohalomonadaceae</taxon>
        <taxon>Thiohalomonas</taxon>
    </lineage>
</organism>
<name>A0A1G5QWR3_9GAMM</name>
<protein>
    <submittedName>
        <fullName evidence="2">Uncharacterized conserved protein, DUF302 family</fullName>
    </submittedName>
</protein>
<evidence type="ECO:0000259" key="1">
    <source>
        <dbReference type="Pfam" id="PF03625"/>
    </source>
</evidence>
<dbReference type="AlphaFoldDB" id="A0A1G5QWR3"/>
<dbReference type="EMBL" id="FMWD01000011">
    <property type="protein sequence ID" value="SCZ66324.1"/>
    <property type="molecule type" value="Genomic_DNA"/>
</dbReference>
<dbReference type="Gene3D" id="3.30.310.70">
    <property type="entry name" value="TT1751-like domain"/>
    <property type="match status" value="1"/>
</dbReference>
<proteinExistence type="predicted"/>
<dbReference type="STRING" id="415747.SAMN03097708_02947"/>
<keyword evidence="3" id="KW-1185">Reference proteome</keyword>
<dbReference type="CDD" id="cd14797">
    <property type="entry name" value="DUF302"/>
    <property type="match status" value="1"/>
</dbReference>
<evidence type="ECO:0000313" key="2">
    <source>
        <dbReference type="EMBL" id="SCZ66324.1"/>
    </source>
</evidence>